<protein>
    <submittedName>
        <fullName evidence="1">Uncharacterized protein</fullName>
    </submittedName>
</protein>
<evidence type="ECO:0000313" key="1">
    <source>
        <dbReference type="EMBL" id="BDP44335.1"/>
    </source>
</evidence>
<proteinExistence type="predicted"/>
<dbReference type="Proteomes" id="UP001064971">
    <property type="component" value="Plasmid pDAETH-2"/>
</dbReference>
<name>A0ABN6RLY8_9DEIO</name>
<keyword evidence="1" id="KW-0614">Plasmid</keyword>
<dbReference type="RefSeq" id="WP_264778181.1">
    <property type="nucleotide sequence ID" value="NZ_AP026562.1"/>
</dbReference>
<organism evidence="1 2">
    <name type="scientific">Deinococcus aetherius</name>
    <dbReference type="NCBI Taxonomy" id="200252"/>
    <lineage>
        <taxon>Bacteria</taxon>
        <taxon>Thermotogati</taxon>
        <taxon>Deinococcota</taxon>
        <taxon>Deinococci</taxon>
        <taxon>Deinococcales</taxon>
        <taxon>Deinococcaceae</taxon>
        <taxon>Deinococcus</taxon>
    </lineage>
</organism>
<dbReference type="EMBL" id="AP026562">
    <property type="protein sequence ID" value="BDP44335.1"/>
    <property type="molecule type" value="Genomic_DNA"/>
</dbReference>
<geneLocation type="plasmid" evidence="1 2">
    <name>pDAETH-2</name>
</geneLocation>
<evidence type="ECO:0000313" key="2">
    <source>
        <dbReference type="Proteomes" id="UP001064971"/>
    </source>
</evidence>
<accession>A0ABN6RLY8</accession>
<gene>
    <name evidence="1" type="ORF">DAETH_43040</name>
</gene>
<sequence length="67" mass="6968">MPRYIDEIPEGLATADQLKAQGLKPGTTTPVALLQYNGQGRSGVCGLFERAAARPAGDPPGSRNEAS</sequence>
<reference evidence="1" key="1">
    <citation type="submission" date="2022-07" db="EMBL/GenBank/DDBJ databases">
        <title>Complete Genome Sequence of the Radioresistant Bacterium Deinococcus aetherius ST0316, Isolated from the Air Dust collected in Lower Stratosphere above Japan.</title>
        <authorList>
            <person name="Satoh K."/>
            <person name="Hagiwara K."/>
            <person name="Katsumata K."/>
            <person name="Kubo A."/>
            <person name="Yokobori S."/>
            <person name="Yamagishi A."/>
            <person name="Oono Y."/>
            <person name="Narumi I."/>
        </authorList>
    </citation>
    <scope>NUCLEOTIDE SEQUENCE</scope>
    <source>
        <strain evidence="1">ST0316</strain>
        <plasmid evidence="1">pDAETH-2</plasmid>
    </source>
</reference>
<keyword evidence="2" id="KW-1185">Reference proteome</keyword>